<sequence>MKKSCLLIVLILAFANVNAQKIQEIASKNIDEAIPMFNKISDFKNTDDIKLLGLGDVADLAKETKKLNTAFTAYLIIKKNFRNIVIPGDDWMLRPLNAYMTSSAPADSAALLSLLSTSIPPYPKFANTEFFELIAWIKKYNLAHRQDMVNFFGVAPNTAIPPSYFLSAYVYAIDKAYGQKLSDKWSENTASDSVAYADIKTWLTTVKSTGLSKDNQALVAKCNADLLHNKAVVKILSIDQKFPPKILNDRARYIANRILEKLDKKTIFYGSNVEVMRADLASSMVLNNTPVYTAGKCLGEDLREKYNVFITDFTDTAKLPMVYFTAKKINDEVLTGPEKAKDLYKNNDYLDDKKDKNLLKGYQPELLPYLKEQVSQAVVDKDGYAADGLFLLSNLSKIDTDFHF</sequence>
<proteinExistence type="predicted"/>
<evidence type="ECO:0000256" key="1">
    <source>
        <dbReference type="SAM" id="SignalP"/>
    </source>
</evidence>
<dbReference type="AlphaFoldDB" id="A0A556MHP0"/>
<dbReference type="Proteomes" id="UP000318733">
    <property type="component" value="Unassembled WGS sequence"/>
</dbReference>
<organism evidence="2 3">
    <name type="scientific">Mucilaginibacter corticis</name>
    <dbReference type="NCBI Taxonomy" id="2597670"/>
    <lineage>
        <taxon>Bacteria</taxon>
        <taxon>Pseudomonadati</taxon>
        <taxon>Bacteroidota</taxon>
        <taxon>Sphingobacteriia</taxon>
        <taxon>Sphingobacteriales</taxon>
        <taxon>Sphingobacteriaceae</taxon>
        <taxon>Mucilaginibacter</taxon>
    </lineage>
</organism>
<feature type="signal peptide" evidence="1">
    <location>
        <begin position="1"/>
        <end position="19"/>
    </location>
</feature>
<protein>
    <submittedName>
        <fullName evidence="2">Erythromycin esterase family protein</fullName>
    </submittedName>
</protein>
<evidence type="ECO:0000313" key="3">
    <source>
        <dbReference type="Proteomes" id="UP000318733"/>
    </source>
</evidence>
<reference evidence="2 3" key="1">
    <citation type="submission" date="2019-07" db="EMBL/GenBank/DDBJ databases">
        <authorList>
            <person name="Huq M.A."/>
        </authorList>
    </citation>
    <scope>NUCLEOTIDE SEQUENCE [LARGE SCALE GENOMIC DNA]</scope>
    <source>
        <strain evidence="2 3">MAH-19</strain>
    </source>
</reference>
<keyword evidence="3" id="KW-1185">Reference proteome</keyword>
<dbReference type="OrthoDB" id="1494256at2"/>
<dbReference type="SUPFAM" id="SSF159501">
    <property type="entry name" value="EreA/ChaN-like"/>
    <property type="match status" value="1"/>
</dbReference>
<gene>
    <name evidence="2" type="ORF">FO440_16920</name>
</gene>
<dbReference type="RefSeq" id="WP_144249464.1">
    <property type="nucleotide sequence ID" value="NZ_VLPK01000003.1"/>
</dbReference>
<keyword evidence="1" id="KW-0732">Signal</keyword>
<dbReference type="EMBL" id="VLPK01000003">
    <property type="protein sequence ID" value="TSJ39427.1"/>
    <property type="molecule type" value="Genomic_DNA"/>
</dbReference>
<comment type="caution">
    <text evidence="2">The sequence shown here is derived from an EMBL/GenBank/DDBJ whole genome shotgun (WGS) entry which is preliminary data.</text>
</comment>
<evidence type="ECO:0000313" key="2">
    <source>
        <dbReference type="EMBL" id="TSJ39427.1"/>
    </source>
</evidence>
<accession>A0A556MHP0</accession>
<dbReference type="Gene3D" id="3.30.1870.10">
    <property type="entry name" value="EreA-like, domain 2"/>
    <property type="match status" value="1"/>
</dbReference>
<feature type="chain" id="PRO_5022124673" evidence="1">
    <location>
        <begin position="20"/>
        <end position="404"/>
    </location>
</feature>
<name>A0A556MHP0_9SPHI</name>